<gene>
    <name evidence="2" type="ORF">GCM10008013_36170</name>
</gene>
<accession>A0ABQ1YPA8</accession>
<dbReference type="SUPFAM" id="SSF55729">
    <property type="entry name" value="Acyl-CoA N-acyltransferases (Nat)"/>
    <property type="match status" value="1"/>
</dbReference>
<proteinExistence type="predicted"/>
<name>A0ABQ1YPA8_9BACL</name>
<dbReference type="Proteomes" id="UP000659344">
    <property type="component" value="Unassembled WGS sequence"/>
</dbReference>
<sequence>MNRTDQNSTPVRFLEGPSVYLRQVEPEEAELYQQTLFDPEVRRLTGTQRTFTQGQIRTYLEAKGEDSSSLLLWIALKDSDKPIGDIALQDIDRNNRSANIRIAIGGSEHKGKGYGSEALCLLLDYGFGILNLHRIELNVYSFNSHAQHVYEKLGFVREGVQRDALFYDHEYHDSILMSILEDDYRRLYNNKSTE</sequence>
<dbReference type="InterPro" id="IPR000182">
    <property type="entry name" value="GNAT_dom"/>
</dbReference>
<dbReference type="RefSeq" id="WP_188541249.1">
    <property type="nucleotide sequence ID" value="NZ_BMFT01000002.1"/>
</dbReference>
<reference evidence="3" key="1">
    <citation type="journal article" date="2019" name="Int. J. Syst. Evol. Microbiol.">
        <title>The Global Catalogue of Microorganisms (GCM) 10K type strain sequencing project: providing services to taxonomists for standard genome sequencing and annotation.</title>
        <authorList>
            <consortium name="The Broad Institute Genomics Platform"/>
            <consortium name="The Broad Institute Genome Sequencing Center for Infectious Disease"/>
            <person name="Wu L."/>
            <person name="Ma J."/>
        </authorList>
    </citation>
    <scope>NUCLEOTIDE SEQUENCE [LARGE SCALE GENOMIC DNA]</scope>
    <source>
        <strain evidence="3">CGMCC 1.12769</strain>
    </source>
</reference>
<dbReference type="EMBL" id="BMFT01000002">
    <property type="protein sequence ID" value="GGH32039.1"/>
    <property type="molecule type" value="Genomic_DNA"/>
</dbReference>
<dbReference type="PANTHER" id="PTHR43415">
    <property type="entry name" value="SPERMIDINE N(1)-ACETYLTRANSFERASE"/>
    <property type="match status" value="1"/>
</dbReference>
<protein>
    <submittedName>
        <fullName evidence="2">N-acetyltransferase</fullName>
    </submittedName>
</protein>
<comment type="caution">
    <text evidence="2">The sequence shown here is derived from an EMBL/GenBank/DDBJ whole genome shotgun (WGS) entry which is preliminary data.</text>
</comment>
<keyword evidence="3" id="KW-1185">Reference proteome</keyword>
<organism evidence="2 3">
    <name type="scientific">Paenibacillus segetis</name>
    <dbReference type="NCBI Taxonomy" id="1325360"/>
    <lineage>
        <taxon>Bacteria</taxon>
        <taxon>Bacillati</taxon>
        <taxon>Bacillota</taxon>
        <taxon>Bacilli</taxon>
        <taxon>Bacillales</taxon>
        <taxon>Paenibacillaceae</taxon>
        <taxon>Paenibacillus</taxon>
    </lineage>
</organism>
<dbReference type="InterPro" id="IPR016181">
    <property type="entry name" value="Acyl_CoA_acyltransferase"/>
</dbReference>
<dbReference type="PANTHER" id="PTHR43415:SF3">
    <property type="entry name" value="GNAT-FAMILY ACETYLTRANSFERASE"/>
    <property type="match status" value="1"/>
</dbReference>
<dbReference type="Gene3D" id="3.40.630.30">
    <property type="match status" value="1"/>
</dbReference>
<evidence type="ECO:0000259" key="1">
    <source>
        <dbReference type="PROSITE" id="PS51186"/>
    </source>
</evidence>
<dbReference type="Pfam" id="PF13302">
    <property type="entry name" value="Acetyltransf_3"/>
    <property type="match status" value="1"/>
</dbReference>
<evidence type="ECO:0000313" key="3">
    <source>
        <dbReference type="Proteomes" id="UP000659344"/>
    </source>
</evidence>
<feature type="domain" description="N-acetyltransferase" evidence="1">
    <location>
        <begin position="19"/>
        <end position="182"/>
    </location>
</feature>
<dbReference type="PROSITE" id="PS51186">
    <property type="entry name" value="GNAT"/>
    <property type="match status" value="1"/>
</dbReference>
<evidence type="ECO:0000313" key="2">
    <source>
        <dbReference type="EMBL" id="GGH32039.1"/>
    </source>
</evidence>